<evidence type="ECO:0000256" key="9">
    <source>
        <dbReference type="PIRSR" id="PIRSR617736-1"/>
    </source>
</evidence>
<dbReference type="GO" id="GO:0030245">
    <property type="term" value="P:cellulose catabolic process"/>
    <property type="evidence" value="ECO:0007669"/>
    <property type="project" value="UniProtKB-KW"/>
</dbReference>
<feature type="binding site" evidence="10">
    <location>
        <position position="402"/>
    </location>
    <ligand>
        <name>substrate</name>
    </ligand>
</feature>
<evidence type="ECO:0000256" key="6">
    <source>
        <dbReference type="ARBA" id="ARBA00023277"/>
    </source>
</evidence>
<keyword evidence="13" id="KW-1185">Reference proteome</keyword>
<protein>
    <recommendedName>
        <fullName evidence="3 11">Beta-glucosidase</fullName>
        <ecNumber evidence="3 11">3.2.1.21</ecNumber>
    </recommendedName>
</protein>
<dbReference type="EMBL" id="PJNW01000005">
    <property type="protein sequence ID" value="PKR89453.1"/>
    <property type="molecule type" value="Genomic_DNA"/>
</dbReference>
<dbReference type="InterPro" id="IPR017853">
    <property type="entry name" value="GH"/>
</dbReference>
<evidence type="ECO:0000256" key="3">
    <source>
        <dbReference type="ARBA" id="ARBA00012744"/>
    </source>
</evidence>
<sequence length="452" mass="50694">MSSTALSKRFSRDFVFGYATAAYQIEGAHDEDGRKPSIWDAFSRIPGRVRNGDTGDVACDHYHRMPEDVRLLRSLSADAYRFSIAWPRVIPDGRGPVNEKGIDFYDRLIDELLKAEIKPYATLYHWDLPIEQHGRGGWCARDTAYAFADYTDVVMARLGDRLSGIMTLNEPWCSGHLSYLIGEHAPGERNLTAALAAIHTLNLAHGLAMQAIKARRADLPAGIVYNAKALYSASERPEDIAATERYRAFHDGVFMDPVFLGHYPADVVEAFGPIMPKIEADDLKIISTPIDFLGLNFYAPERIAADPALPFPRARSVQAENVPRSAMGWEIHAPALDRLLTDLDARYELPPIYIAENGCAQYDELVDGKCDDPGRIDYLEKHLTVLADARDKGIRVDGYFVWSLMDNFEWSHGYAKRFGVVYVDYETQKRIPKSSAVWYRDLIAGRAQAASV</sequence>
<dbReference type="SUPFAM" id="SSF51445">
    <property type="entry name" value="(Trans)glycosidases"/>
    <property type="match status" value="1"/>
</dbReference>
<organism evidence="12 13">
    <name type="scientific">Pleomorphomonas diazotrophica</name>
    <dbReference type="NCBI Taxonomy" id="1166257"/>
    <lineage>
        <taxon>Bacteria</taxon>
        <taxon>Pseudomonadati</taxon>
        <taxon>Pseudomonadota</taxon>
        <taxon>Alphaproteobacteria</taxon>
        <taxon>Hyphomicrobiales</taxon>
        <taxon>Pleomorphomonadaceae</taxon>
        <taxon>Pleomorphomonas</taxon>
    </lineage>
</organism>
<reference evidence="12 13" key="1">
    <citation type="submission" date="2017-12" db="EMBL/GenBank/DDBJ databases">
        <title>Anaerobic carbon monoxide metabolism by Pleomorphomonas carboxyditropha sp. nov., a new mesophilic hydrogenogenic carboxidotroph.</title>
        <authorList>
            <person name="Esquivel-Elizondo S."/>
            <person name="Krajmalnik-Brown R."/>
        </authorList>
    </citation>
    <scope>NUCLEOTIDE SEQUENCE [LARGE SCALE GENOMIC DNA]</scope>
    <source>
        <strain evidence="12 13">R5-392</strain>
    </source>
</reference>
<keyword evidence="5" id="KW-0136">Cellulose degradation</keyword>
<keyword evidence="4 11" id="KW-0378">Hydrolase</keyword>
<dbReference type="Gene3D" id="3.20.20.80">
    <property type="entry name" value="Glycosidases"/>
    <property type="match status" value="1"/>
</dbReference>
<accession>A0A1I4TAJ5</accession>
<dbReference type="EC" id="3.2.1.21" evidence="3 11"/>
<comment type="caution">
    <text evidence="12">The sequence shown here is derived from an EMBL/GenBank/DDBJ whole genome shotgun (WGS) entry which is preliminary data.</text>
</comment>
<evidence type="ECO:0000256" key="1">
    <source>
        <dbReference type="ARBA" id="ARBA00000448"/>
    </source>
</evidence>
<dbReference type="InterPro" id="IPR001360">
    <property type="entry name" value="Glyco_hydro_1"/>
</dbReference>
<keyword evidence="6" id="KW-0119">Carbohydrate metabolism</keyword>
<evidence type="ECO:0000256" key="8">
    <source>
        <dbReference type="ARBA" id="ARBA00023326"/>
    </source>
</evidence>
<evidence type="ECO:0000256" key="11">
    <source>
        <dbReference type="RuleBase" id="RU361175"/>
    </source>
</evidence>
<keyword evidence="7 11" id="KW-0326">Glycosidase</keyword>
<dbReference type="OrthoDB" id="9765195at2"/>
<dbReference type="PANTHER" id="PTHR10353">
    <property type="entry name" value="GLYCOSYL HYDROLASE"/>
    <property type="match status" value="1"/>
</dbReference>
<dbReference type="PRINTS" id="PR00131">
    <property type="entry name" value="GLHYDRLASE1"/>
</dbReference>
<gene>
    <name evidence="12" type="ORF">CXZ10_08720</name>
</gene>
<dbReference type="InterPro" id="IPR033132">
    <property type="entry name" value="GH_1_N_CS"/>
</dbReference>
<dbReference type="GO" id="GO:0005829">
    <property type="term" value="C:cytosol"/>
    <property type="evidence" value="ECO:0007669"/>
    <property type="project" value="TreeGrafter"/>
</dbReference>
<proteinExistence type="inferred from homology"/>
<evidence type="ECO:0000256" key="2">
    <source>
        <dbReference type="ARBA" id="ARBA00010838"/>
    </source>
</evidence>
<dbReference type="Pfam" id="PF00232">
    <property type="entry name" value="Glyco_hydro_1"/>
    <property type="match status" value="1"/>
</dbReference>
<dbReference type="GO" id="GO:0008422">
    <property type="term" value="F:beta-glucosidase activity"/>
    <property type="evidence" value="ECO:0007669"/>
    <property type="project" value="UniProtKB-EC"/>
</dbReference>
<feature type="active site" description="Nucleophile" evidence="9">
    <location>
        <position position="356"/>
    </location>
</feature>
<dbReference type="PANTHER" id="PTHR10353:SF36">
    <property type="entry name" value="LP05116P"/>
    <property type="match status" value="1"/>
</dbReference>
<dbReference type="NCBIfam" id="TIGR03356">
    <property type="entry name" value="BGL"/>
    <property type="match status" value="1"/>
</dbReference>
<comment type="catalytic activity">
    <reaction evidence="1 11">
        <text>Hydrolysis of terminal, non-reducing beta-D-glucosyl residues with release of beta-D-glucose.</text>
        <dbReference type="EC" id="3.2.1.21"/>
    </reaction>
</comment>
<feature type="binding site" evidence="10">
    <location>
        <position position="298"/>
    </location>
    <ligand>
        <name>substrate</name>
    </ligand>
</feature>
<evidence type="ECO:0000256" key="4">
    <source>
        <dbReference type="ARBA" id="ARBA00022801"/>
    </source>
</evidence>
<dbReference type="FunFam" id="3.20.20.80:FF:000004">
    <property type="entry name" value="Beta-glucosidase 6-phospho-beta-glucosidase"/>
    <property type="match status" value="1"/>
</dbReference>
<feature type="binding site" evidence="10">
    <location>
        <begin position="409"/>
        <end position="410"/>
    </location>
    <ligand>
        <name>substrate</name>
    </ligand>
</feature>
<feature type="active site" description="Proton donor" evidence="9">
    <location>
        <position position="170"/>
    </location>
</feature>
<dbReference type="AlphaFoldDB" id="A0A1I4TAJ5"/>
<dbReference type="RefSeq" id="WP_101288763.1">
    <property type="nucleotide sequence ID" value="NZ_FOUQ01000005.1"/>
</dbReference>
<feature type="binding site" evidence="10">
    <location>
        <position position="24"/>
    </location>
    <ligand>
        <name>substrate</name>
    </ligand>
</feature>
<dbReference type="Proteomes" id="UP000233491">
    <property type="component" value="Unassembled WGS sequence"/>
</dbReference>
<name>A0A1I4TAJ5_9HYPH</name>
<feature type="binding site" evidence="10">
    <location>
        <position position="125"/>
    </location>
    <ligand>
        <name>substrate</name>
    </ligand>
</feature>
<keyword evidence="8" id="KW-0624">Polysaccharide degradation</keyword>
<evidence type="ECO:0000256" key="10">
    <source>
        <dbReference type="PIRSR" id="PIRSR617736-2"/>
    </source>
</evidence>
<dbReference type="InterPro" id="IPR017736">
    <property type="entry name" value="Glyco_hydro_1_beta-glucosidase"/>
</dbReference>
<evidence type="ECO:0000256" key="5">
    <source>
        <dbReference type="ARBA" id="ARBA00023001"/>
    </source>
</evidence>
<comment type="similarity">
    <text evidence="2 11">Belongs to the glycosyl hydrolase 1 family.</text>
</comment>
<evidence type="ECO:0000313" key="12">
    <source>
        <dbReference type="EMBL" id="PKR89453.1"/>
    </source>
</evidence>
<evidence type="ECO:0000313" key="13">
    <source>
        <dbReference type="Proteomes" id="UP000233491"/>
    </source>
</evidence>
<dbReference type="PROSITE" id="PS00653">
    <property type="entry name" value="GLYCOSYL_HYDROL_F1_2"/>
    <property type="match status" value="1"/>
</dbReference>
<evidence type="ECO:0000256" key="7">
    <source>
        <dbReference type="ARBA" id="ARBA00023295"/>
    </source>
</evidence>
<feature type="binding site" evidence="10">
    <location>
        <position position="169"/>
    </location>
    <ligand>
        <name>substrate</name>
    </ligand>
</feature>